<dbReference type="NCBIfam" id="TIGR00964">
    <property type="entry name" value="secE_bact"/>
    <property type="match status" value="1"/>
</dbReference>
<feature type="compositionally biased region" description="Low complexity" evidence="10">
    <location>
        <begin position="139"/>
        <end position="161"/>
    </location>
</feature>
<dbReference type="Proteomes" id="UP001168575">
    <property type="component" value="Unassembled WGS sequence"/>
</dbReference>
<comment type="caution">
    <text evidence="11">The sequence shown here is derived from an EMBL/GenBank/DDBJ whole genome shotgun (WGS) entry which is preliminary data.</text>
</comment>
<dbReference type="InterPro" id="IPR001901">
    <property type="entry name" value="Translocase_SecE/Sec61-g"/>
</dbReference>
<evidence type="ECO:0000313" key="11">
    <source>
        <dbReference type="EMBL" id="MDO4842328.1"/>
    </source>
</evidence>
<reference evidence="11" key="1">
    <citation type="submission" date="2023-07" db="EMBL/GenBank/DDBJ databases">
        <title>Between Cages and Wild: Unraveling the Impact of Captivity on Animal Microbiomes and Antimicrobial Resistance.</title>
        <authorList>
            <person name="Schmartz G.P."/>
            <person name="Rehner J."/>
            <person name="Schuff M.J."/>
            <person name="Becker S.L."/>
            <person name="Kravczyk M."/>
            <person name="Gurevich A."/>
            <person name="Francke R."/>
            <person name="Mueller R."/>
            <person name="Keller V."/>
            <person name="Keller A."/>
        </authorList>
    </citation>
    <scope>NUCLEOTIDE SEQUENCE</scope>
    <source>
        <strain evidence="11">S12M_St_49</strain>
    </source>
</reference>
<keyword evidence="7 9" id="KW-0811">Translocation</keyword>
<evidence type="ECO:0000256" key="2">
    <source>
        <dbReference type="ARBA" id="ARBA00022448"/>
    </source>
</evidence>
<dbReference type="GO" id="GO:0065002">
    <property type="term" value="P:intracellular protein transmembrane transport"/>
    <property type="evidence" value="ECO:0007669"/>
    <property type="project" value="UniProtKB-UniRule"/>
</dbReference>
<comment type="subunit">
    <text evidence="9">Component of the Sec protein translocase complex. Heterotrimer consisting of SecY, SecE and SecG subunits. The heterotrimers can form oligomers, although 1 heterotrimer is thought to be able to translocate proteins. Interacts with the ribosome. Interacts with SecDF, and other proteins may be involved. Interacts with SecA.</text>
</comment>
<dbReference type="EMBL" id="JAUMVS010000142">
    <property type="protein sequence ID" value="MDO4842328.1"/>
    <property type="molecule type" value="Genomic_DNA"/>
</dbReference>
<dbReference type="GO" id="GO:0005886">
    <property type="term" value="C:plasma membrane"/>
    <property type="evidence" value="ECO:0007669"/>
    <property type="project" value="UniProtKB-SubCell"/>
</dbReference>
<evidence type="ECO:0000256" key="8">
    <source>
        <dbReference type="ARBA" id="ARBA00023136"/>
    </source>
</evidence>
<organism evidence="11 12">
    <name type="scientific">Phoenicibacter congonensis</name>
    <dbReference type="NCBI Taxonomy" id="1944646"/>
    <lineage>
        <taxon>Bacteria</taxon>
        <taxon>Bacillati</taxon>
        <taxon>Actinomycetota</taxon>
        <taxon>Coriobacteriia</taxon>
        <taxon>Eggerthellales</taxon>
        <taxon>Eggerthellaceae</taxon>
        <taxon>Phoenicibacter</taxon>
    </lineage>
</organism>
<sequence>MAKSKTQRAKASAKRAAKKEALKEQAVETVEATDAKTETKTVKAQDTKANKETAKKETKKKEAPKKQRFQFLKEVRAELKRVTWPTKKDVMQWSGVVVAALLFFGIFVAILDNLVVTPALVGVSSIEIEGVTPQSEQATTATVSTSDSSSSTSTSTEGSQQ</sequence>
<keyword evidence="6 9" id="KW-1133">Transmembrane helix</keyword>
<name>A0AA43RIB5_9ACTN</name>
<keyword evidence="3 9" id="KW-1003">Cell membrane</keyword>
<keyword evidence="4 9" id="KW-0812">Transmembrane</keyword>
<dbReference type="HAMAP" id="MF_00422">
    <property type="entry name" value="SecE"/>
    <property type="match status" value="1"/>
</dbReference>
<accession>A0AA43RIB5</accession>
<evidence type="ECO:0000256" key="3">
    <source>
        <dbReference type="ARBA" id="ARBA00022475"/>
    </source>
</evidence>
<keyword evidence="12" id="KW-1185">Reference proteome</keyword>
<comment type="subcellular location">
    <subcellularLocation>
        <location evidence="9">Cell membrane</location>
        <topology evidence="9">Single-pass membrane protein</topology>
    </subcellularLocation>
    <subcellularLocation>
        <location evidence="1">Membrane</location>
    </subcellularLocation>
</comment>
<dbReference type="GO" id="GO:0009306">
    <property type="term" value="P:protein secretion"/>
    <property type="evidence" value="ECO:0007669"/>
    <property type="project" value="UniProtKB-UniRule"/>
</dbReference>
<evidence type="ECO:0000256" key="4">
    <source>
        <dbReference type="ARBA" id="ARBA00022692"/>
    </source>
</evidence>
<keyword evidence="2 9" id="KW-0813">Transport</keyword>
<dbReference type="Gene3D" id="1.20.5.1030">
    <property type="entry name" value="Preprotein translocase secy subunit"/>
    <property type="match status" value="1"/>
</dbReference>
<feature type="compositionally biased region" description="Basic residues" evidence="10">
    <location>
        <begin position="1"/>
        <end position="17"/>
    </location>
</feature>
<dbReference type="InterPro" id="IPR038379">
    <property type="entry name" value="SecE_sf"/>
</dbReference>
<keyword evidence="5 9" id="KW-0653">Protein transport</keyword>
<feature type="region of interest" description="Disordered" evidence="10">
    <location>
        <begin position="134"/>
        <end position="161"/>
    </location>
</feature>
<protein>
    <recommendedName>
        <fullName evidence="9">Protein translocase subunit SecE</fullName>
    </recommendedName>
</protein>
<dbReference type="GO" id="GO:0043952">
    <property type="term" value="P:protein transport by the Sec complex"/>
    <property type="evidence" value="ECO:0007669"/>
    <property type="project" value="UniProtKB-UniRule"/>
</dbReference>
<dbReference type="GO" id="GO:0008320">
    <property type="term" value="F:protein transmembrane transporter activity"/>
    <property type="evidence" value="ECO:0007669"/>
    <property type="project" value="UniProtKB-UniRule"/>
</dbReference>
<keyword evidence="8 9" id="KW-0472">Membrane</keyword>
<comment type="function">
    <text evidence="9">Essential subunit of the Sec protein translocation channel SecYEG. Clamps together the 2 halves of SecY. May contact the channel plug during translocation.</text>
</comment>
<evidence type="ECO:0000256" key="1">
    <source>
        <dbReference type="ARBA" id="ARBA00004370"/>
    </source>
</evidence>
<dbReference type="GO" id="GO:0006605">
    <property type="term" value="P:protein targeting"/>
    <property type="evidence" value="ECO:0007669"/>
    <property type="project" value="UniProtKB-UniRule"/>
</dbReference>
<evidence type="ECO:0000256" key="10">
    <source>
        <dbReference type="SAM" id="MobiDB-lite"/>
    </source>
</evidence>
<evidence type="ECO:0000256" key="7">
    <source>
        <dbReference type="ARBA" id="ARBA00023010"/>
    </source>
</evidence>
<proteinExistence type="inferred from homology"/>
<feature type="compositionally biased region" description="Basic and acidic residues" evidence="10">
    <location>
        <begin position="33"/>
        <end position="65"/>
    </location>
</feature>
<dbReference type="InterPro" id="IPR005807">
    <property type="entry name" value="SecE_bac"/>
</dbReference>
<comment type="similarity">
    <text evidence="9">Belongs to the SecE/SEC61-gamma family.</text>
</comment>
<dbReference type="PANTHER" id="PTHR33910">
    <property type="entry name" value="PROTEIN TRANSLOCASE SUBUNIT SECE"/>
    <property type="match status" value="1"/>
</dbReference>
<dbReference type="Pfam" id="PF00584">
    <property type="entry name" value="SecE"/>
    <property type="match status" value="1"/>
</dbReference>
<gene>
    <name evidence="9 11" type="primary">secE</name>
    <name evidence="11" type="ORF">Q3982_06605</name>
</gene>
<feature type="transmembrane region" description="Helical" evidence="9">
    <location>
        <begin position="90"/>
        <end position="111"/>
    </location>
</feature>
<dbReference type="PANTHER" id="PTHR33910:SF1">
    <property type="entry name" value="PROTEIN TRANSLOCASE SUBUNIT SECE"/>
    <property type="match status" value="1"/>
</dbReference>
<evidence type="ECO:0000256" key="9">
    <source>
        <dbReference type="HAMAP-Rule" id="MF_00422"/>
    </source>
</evidence>
<feature type="region of interest" description="Disordered" evidence="10">
    <location>
        <begin position="1"/>
        <end position="65"/>
    </location>
</feature>
<dbReference type="AlphaFoldDB" id="A0AA43RIB5"/>
<evidence type="ECO:0000256" key="5">
    <source>
        <dbReference type="ARBA" id="ARBA00022927"/>
    </source>
</evidence>
<evidence type="ECO:0000256" key="6">
    <source>
        <dbReference type="ARBA" id="ARBA00022989"/>
    </source>
</evidence>
<evidence type="ECO:0000313" key="12">
    <source>
        <dbReference type="Proteomes" id="UP001168575"/>
    </source>
</evidence>